<accession>A0A482IQN1</accession>
<evidence type="ECO:0000313" key="2">
    <source>
        <dbReference type="Proteomes" id="UP000253772"/>
    </source>
</evidence>
<dbReference type="Proteomes" id="UP000253772">
    <property type="component" value="Chromosome c1"/>
</dbReference>
<organism evidence="1 2">
    <name type="scientific">Cupriavidus metallidurans</name>
    <dbReference type="NCBI Taxonomy" id="119219"/>
    <lineage>
        <taxon>Bacteria</taxon>
        <taxon>Pseudomonadati</taxon>
        <taxon>Pseudomonadota</taxon>
        <taxon>Betaproteobacteria</taxon>
        <taxon>Burkholderiales</taxon>
        <taxon>Burkholderiaceae</taxon>
        <taxon>Cupriavidus</taxon>
    </lineage>
</organism>
<protein>
    <submittedName>
        <fullName evidence="1">Uncharacterized protein</fullName>
    </submittedName>
</protein>
<gene>
    <name evidence="1" type="ORF">DDF84_005195</name>
</gene>
<name>A0A482IQN1_9BURK</name>
<proteinExistence type="predicted"/>
<dbReference type="EMBL" id="CP037900">
    <property type="protein sequence ID" value="QBP09200.1"/>
    <property type="molecule type" value="Genomic_DNA"/>
</dbReference>
<evidence type="ECO:0000313" key="1">
    <source>
        <dbReference type="EMBL" id="QBP09200.1"/>
    </source>
</evidence>
<dbReference type="AlphaFoldDB" id="A0A482IQN1"/>
<dbReference type="RefSeq" id="WP_017514947.1">
    <property type="nucleotide sequence ID" value="NZ_CP037900.1"/>
</dbReference>
<reference evidence="1 2" key="1">
    <citation type="submission" date="2019-03" db="EMBL/GenBank/DDBJ databases">
        <title>Comparative insights into the high quality Complete genome sequence of highly metal resistant Cupriavidus metallidurans strain BS1 isolated from a gold-copper mine.</title>
        <authorList>
            <person name="Mazhar H.S."/>
            <person name="Rensing C."/>
        </authorList>
    </citation>
    <scope>NUCLEOTIDE SEQUENCE [LARGE SCALE GENOMIC DNA]</scope>
    <source>
        <strain evidence="1 2">BS1</strain>
    </source>
</reference>
<sequence>MISDISDWPRALEMLRSEADPSARENIVEMFAEEMNEMAGIGHAASDFILAAARYAAWGGDFHEVQHAFIELLVTHIPEFAARQAHSARSQRTRGRPRPRAQKNIARDDLLAYLRETHDWDGVGRRPRGSIKAAAAHFGVSTSTISDLLTQN</sequence>